<dbReference type="AlphaFoldDB" id="A0A1G1YNY9"/>
<sequence>MIIRPQISGSVGWRILLIKIKNEFDRGLKTAGPACRARLRFDEVKAGRAIAFNYFLRLKLFNLI</sequence>
<comment type="caution">
    <text evidence="1">The sequence shown here is derived from an EMBL/GenBank/DDBJ whole genome shotgun (WGS) entry which is preliminary data.</text>
</comment>
<name>A0A1G1YNY9_9BACT</name>
<proteinExistence type="predicted"/>
<organism evidence="1 2">
    <name type="scientific">Candidatus Buchananbacteria bacterium RIFCSPLOWO2_01_FULL_40_23b</name>
    <dbReference type="NCBI Taxonomy" id="1797544"/>
    <lineage>
        <taxon>Bacteria</taxon>
        <taxon>Candidatus Buchananiibacteriota</taxon>
    </lineage>
</organism>
<gene>
    <name evidence="1" type="ORF">A2912_01695</name>
</gene>
<dbReference type="EMBL" id="MHIN01000036">
    <property type="protein sequence ID" value="OGY54065.1"/>
    <property type="molecule type" value="Genomic_DNA"/>
</dbReference>
<reference evidence="1 2" key="1">
    <citation type="journal article" date="2016" name="Nat. Commun.">
        <title>Thousands of microbial genomes shed light on interconnected biogeochemical processes in an aquifer system.</title>
        <authorList>
            <person name="Anantharaman K."/>
            <person name="Brown C.T."/>
            <person name="Hug L.A."/>
            <person name="Sharon I."/>
            <person name="Castelle C.J."/>
            <person name="Probst A.J."/>
            <person name="Thomas B.C."/>
            <person name="Singh A."/>
            <person name="Wilkins M.J."/>
            <person name="Karaoz U."/>
            <person name="Brodie E.L."/>
            <person name="Williams K.H."/>
            <person name="Hubbard S.S."/>
            <person name="Banfield J.F."/>
        </authorList>
    </citation>
    <scope>NUCLEOTIDE SEQUENCE [LARGE SCALE GENOMIC DNA]</scope>
</reference>
<accession>A0A1G1YNY9</accession>
<protein>
    <submittedName>
        <fullName evidence="1">Uncharacterized protein</fullName>
    </submittedName>
</protein>
<evidence type="ECO:0000313" key="1">
    <source>
        <dbReference type="EMBL" id="OGY54065.1"/>
    </source>
</evidence>
<dbReference type="Proteomes" id="UP000178122">
    <property type="component" value="Unassembled WGS sequence"/>
</dbReference>
<evidence type="ECO:0000313" key="2">
    <source>
        <dbReference type="Proteomes" id="UP000178122"/>
    </source>
</evidence>